<gene>
    <name evidence="10" type="ORF">SAMN05216258_11075</name>
</gene>
<dbReference type="Gene3D" id="3.40.50.700">
    <property type="entry name" value="NADH:ubiquinone oxidoreductase-like, 20kDa subunit"/>
    <property type="match status" value="1"/>
</dbReference>
<dbReference type="PANTHER" id="PTHR42845:SF3">
    <property type="entry name" value="CYTOSOLIC NIFE-HYDROGENASE, DELTA SUBUNIT"/>
    <property type="match status" value="1"/>
</dbReference>
<evidence type="ECO:0000256" key="5">
    <source>
        <dbReference type="ARBA" id="ARBA00023004"/>
    </source>
</evidence>
<keyword evidence="6" id="KW-0411">Iron-sulfur</keyword>
<dbReference type="GO" id="GO:0016491">
    <property type="term" value="F:oxidoreductase activity"/>
    <property type="evidence" value="ECO:0007669"/>
    <property type="project" value="UniProtKB-KW"/>
</dbReference>
<keyword evidence="2" id="KW-1003">Cell membrane</keyword>
<organism evidence="10 11">
    <name type="scientific">Albimonas pacifica</name>
    <dbReference type="NCBI Taxonomy" id="1114924"/>
    <lineage>
        <taxon>Bacteria</taxon>
        <taxon>Pseudomonadati</taxon>
        <taxon>Pseudomonadota</taxon>
        <taxon>Alphaproteobacteria</taxon>
        <taxon>Rhodobacterales</taxon>
        <taxon>Paracoccaceae</taxon>
        <taxon>Albimonas</taxon>
    </lineage>
</organism>
<keyword evidence="4" id="KW-0560">Oxidoreductase</keyword>
<sequence length="260" mass="27216">MPRPRVAVWKFASCDGCQLTLLDCEDLLPEIFAALDIAYFPEALRTSAAGLPEGAFDLSLVEGSIATAADAARIRDVRDRSRLLVTLGACATAGGIQALRNFAEPGAFAALVYPSPETIDALAASTPIGDHVAVDFELHGCPIAKPQLVETISALLAGRRPTLPGHSVCIDCKARGTTCVSVARGVPCLGPVTRSGCGAICPAYARGCYGCHGPMETPNTAALAASLRALGLERPEIARLFRTFNAAAPAFREESARHDD</sequence>
<dbReference type="RefSeq" id="WP_177236349.1">
    <property type="nucleotide sequence ID" value="NZ_FOQH01000010.1"/>
</dbReference>
<dbReference type="STRING" id="1114924.SAMN05216258_11075"/>
<proteinExistence type="predicted"/>
<dbReference type="EMBL" id="FOQH01000010">
    <property type="protein sequence ID" value="SFI85266.1"/>
    <property type="molecule type" value="Genomic_DNA"/>
</dbReference>
<protein>
    <submittedName>
        <fullName evidence="10">Coenzyme F420-reducing hydrogenase, gamma subunit</fullName>
    </submittedName>
</protein>
<feature type="domain" description="NADH:ubiquinone oxidoreductase-like 20kDa subunit" evidence="9">
    <location>
        <begin position="14"/>
        <end position="155"/>
    </location>
</feature>
<dbReference type="InterPro" id="IPR037024">
    <property type="entry name" value="NiFe_Hase_small_N_sf"/>
</dbReference>
<keyword evidence="5" id="KW-0408">Iron</keyword>
<evidence type="ECO:0000256" key="7">
    <source>
        <dbReference type="ARBA" id="ARBA00023136"/>
    </source>
</evidence>
<evidence type="ECO:0000256" key="3">
    <source>
        <dbReference type="ARBA" id="ARBA00022723"/>
    </source>
</evidence>
<evidence type="ECO:0000313" key="11">
    <source>
        <dbReference type="Proteomes" id="UP000199377"/>
    </source>
</evidence>
<evidence type="ECO:0000313" key="10">
    <source>
        <dbReference type="EMBL" id="SFI85266.1"/>
    </source>
</evidence>
<dbReference type="SUPFAM" id="SSF56770">
    <property type="entry name" value="HydA/Nqo6-like"/>
    <property type="match status" value="1"/>
</dbReference>
<keyword evidence="11" id="KW-1185">Reference proteome</keyword>
<keyword evidence="8" id="KW-0003">3Fe-4S</keyword>
<keyword evidence="3" id="KW-0479">Metal-binding</keyword>
<reference evidence="10 11" key="1">
    <citation type="submission" date="2016-10" db="EMBL/GenBank/DDBJ databases">
        <authorList>
            <person name="de Groot N.N."/>
        </authorList>
    </citation>
    <scope>NUCLEOTIDE SEQUENCE [LARGE SCALE GENOMIC DNA]</scope>
    <source>
        <strain evidence="10 11">CGMCC 1.11030</strain>
    </source>
</reference>
<evidence type="ECO:0000256" key="2">
    <source>
        <dbReference type="ARBA" id="ARBA00022475"/>
    </source>
</evidence>
<dbReference type="AlphaFoldDB" id="A0A1I3LLB4"/>
<evidence type="ECO:0000256" key="1">
    <source>
        <dbReference type="ARBA" id="ARBA00001927"/>
    </source>
</evidence>
<comment type="cofactor">
    <cofactor evidence="1">
        <name>[3Fe-4S] cluster</name>
        <dbReference type="ChEBI" id="CHEBI:21137"/>
    </cofactor>
</comment>
<dbReference type="InterPro" id="IPR051349">
    <property type="entry name" value="Hydrogenase_assoc-protein"/>
</dbReference>
<keyword evidence="7" id="KW-0472">Membrane</keyword>
<dbReference type="GO" id="GO:0051538">
    <property type="term" value="F:3 iron, 4 sulfur cluster binding"/>
    <property type="evidence" value="ECO:0007669"/>
    <property type="project" value="UniProtKB-KW"/>
</dbReference>
<dbReference type="PANTHER" id="PTHR42845">
    <property type="entry name" value="COENZYME F420-REDUCING HYDROGENASE, GAMMA SUBUNIT"/>
    <property type="match status" value="1"/>
</dbReference>
<dbReference type="InterPro" id="IPR006137">
    <property type="entry name" value="NADH_UbQ_OxRdtase-like_20kDa"/>
</dbReference>
<dbReference type="GO" id="GO:0046872">
    <property type="term" value="F:metal ion binding"/>
    <property type="evidence" value="ECO:0007669"/>
    <property type="project" value="UniProtKB-KW"/>
</dbReference>
<evidence type="ECO:0000256" key="8">
    <source>
        <dbReference type="ARBA" id="ARBA00023291"/>
    </source>
</evidence>
<evidence type="ECO:0000259" key="9">
    <source>
        <dbReference type="Pfam" id="PF01058"/>
    </source>
</evidence>
<dbReference type="Proteomes" id="UP000199377">
    <property type="component" value="Unassembled WGS sequence"/>
</dbReference>
<evidence type="ECO:0000256" key="6">
    <source>
        <dbReference type="ARBA" id="ARBA00023014"/>
    </source>
</evidence>
<accession>A0A1I3LLB4</accession>
<dbReference type="Pfam" id="PF01058">
    <property type="entry name" value="Oxidored_q6"/>
    <property type="match status" value="1"/>
</dbReference>
<evidence type="ECO:0000256" key="4">
    <source>
        <dbReference type="ARBA" id="ARBA00023002"/>
    </source>
</evidence>
<name>A0A1I3LLB4_9RHOB</name>